<dbReference type="EMBL" id="BAABME010002143">
    <property type="protein sequence ID" value="GAA0153255.1"/>
    <property type="molecule type" value="Genomic_DNA"/>
</dbReference>
<dbReference type="AlphaFoldDB" id="A0AAV3PPV0"/>
<gene>
    <name evidence="1" type="ORF">LIER_11539</name>
</gene>
<name>A0AAV3PPV0_LITER</name>
<dbReference type="Proteomes" id="UP001454036">
    <property type="component" value="Unassembled WGS sequence"/>
</dbReference>
<evidence type="ECO:0008006" key="3">
    <source>
        <dbReference type="Google" id="ProtNLM"/>
    </source>
</evidence>
<protein>
    <recommendedName>
        <fullName evidence="3">Reverse transcriptase domain-containing protein</fullName>
    </recommendedName>
</protein>
<sequence>MGRMRGFMPEVISLSQSPFIPGRSLTDSVMILQELVQGYHKQDGIPKMAIKVDLQKAYDMVEWESLWVVMETMQFPQSLKLNCAKSREFFGSLQCEEMVAICQTLHMEKGILPMKYLGIPLTSGQLTCEDFKGLTDKICSKISSWQARHLSFGGRAQLIRSSIFGV</sequence>
<keyword evidence="2" id="KW-1185">Reference proteome</keyword>
<evidence type="ECO:0000313" key="2">
    <source>
        <dbReference type="Proteomes" id="UP001454036"/>
    </source>
</evidence>
<comment type="caution">
    <text evidence="1">The sequence shown here is derived from an EMBL/GenBank/DDBJ whole genome shotgun (WGS) entry which is preliminary data.</text>
</comment>
<reference evidence="1 2" key="1">
    <citation type="submission" date="2024-01" db="EMBL/GenBank/DDBJ databases">
        <title>The complete chloroplast genome sequence of Lithospermum erythrorhizon: insights into the phylogenetic relationship among Boraginaceae species and the maternal lineages of purple gromwells.</title>
        <authorList>
            <person name="Okada T."/>
            <person name="Watanabe K."/>
        </authorList>
    </citation>
    <scope>NUCLEOTIDE SEQUENCE [LARGE SCALE GENOMIC DNA]</scope>
</reference>
<organism evidence="1 2">
    <name type="scientific">Lithospermum erythrorhizon</name>
    <name type="common">Purple gromwell</name>
    <name type="synonym">Lithospermum officinale var. erythrorhizon</name>
    <dbReference type="NCBI Taxonomy" id="34254"/>
    <lineage>
        <taxon>Eukaryota</taxon>
        <taxon>Viridiplantae</taxon>
        <taxon>Streptophyta</taxon>
        <taxon>Embryophyta</taxon>
        <taxon>Tracheophyta</taxon>
        <taxon>Spermatophyta</taxon>
        <taxon>Magnoliopsida</taxon>
        <taxon>eudicotyledons</taxon>
        <taxon>Gunneridae</taxon>
        <taxon>Pentapetalae</taxon>
        <taxon>asterids</taxon>
        <taxon>lamiids</taxon>
        <taxon>Boraginales</taxon>
        <taxon>Boraginaceae</taxon>
        <taxon>Boraginoideae</taxon>
        <taxon>Lithospermeae</taxon>
        <taxon>Lithospermum</taxon>
    </lineage>
</organism>
<accession>A0AAV3PPV0</accession>
<proteinExistence type="predicted"/>
<evidence type="ECO:0000313" key="1">
    <source>
        <dbReference type="EMBL" id="GAA0153255.1"/>
    </source>
</evidence>
<dbReference type="PANTHER" id="PTHR33116:SF78">
    <property type="entry name" value="OS12G0587133 PROTEIN"/>
    <property type="match status" value="1"/>
</dbReference>
<dbReference type="PANTHER" id="PTHR33116">
    <property type="entry name" value="REVERSE TRANSCRIPTASE ZINC-BINDING DOMAIN-CONTAINING PROTEIN-RELATED-RELATED"/>
    <property type="match status" value="1"/>
</dbReference>